<protein>
    <submittedName>
        <fullName evidence="4">AAA family ATPase</fullName>
    </submittedName>
</protein>
<dbReference type="Gene3D" id="3.40.50.300">
    <property type="entry name" value="P-loop containing nucleotide triphosphate hydrolases"/>
    <property type="match status" value="1"/>
</dbReference>
<feature type="domain" description="ATPase AAA-type core" evidence="1">
    <location>
        <begin position="189"/>
        <end position="270"/>
    </location>
</feature>
<dbReference type="GO" id="GO:0006302">
    <property type="term" value="P:double-strand break repair"/>
    <property type="evidence" value="ECO:0007669"/>
    <property type="project" value="InterPro"/>
</dbReference>
<dbReference type="Pfam" id="PF13476">
    <property type="entry name" value="AAA_23"/>
    <property type="match status" value="1"/>
</dbReference>
<evidence type="ECO:0000313" key="4">
    <source>
        <dbReference type="EMBL" id="WBE26222.1"/>
    </source>
</evidence>
<dbReference type="PANTHER" id="PTHR43581">
    <property type="entry name" value="ATP/GTP PHOSPHATASE"/>
    <property type="match status" value="1"/>
</dbReference>
<dbReference type="AlphaFoldDB" id="A0AAE9VRN7"/>
<dbReference type="KEGG" id="dce:O6P33_05170"/>
<accession>A0AAE9VRN7</accession>
<organism evidence="4 5">
    <name type="scientific">Denitrificimonas caeni</name>
    <dbReference type="NCBI Taxonomy" id="521720"/>
    <lineage>
        <taxon>Bacteria</taxon>
        <taxon>Pseudomonadati</taxon>
        <taxon>Pseudomonadota</taxon>
        <taxon>Gammaproteobacteria</taxon>
        <taxon>Pseudomonadales</taxon>
        <taxon>Pseudomonadaceae</taxon>
        <taxon>Denitrificimonas</taxon>
    </lineage>
</organism>
<gene>
    <name evidence="4" type="ORF">O6P33_05170</name>
</gene>
<name>A0AAE9VRN7_9GAMM</name>
<evidence type="ECO:0000259" key="2">
    <source>
        <dbReference type="Pfam" id="PF13476"/>
    </source>
</evidence>
<dbReference type="InterPro" id="IPR038729">
    <property type="entry name" value="Rad50/SbcC_AAA"/>
</dbReference>
<dbReference type="RefSeq" id="WP_269819148.1">
    <property type="nucleotide sequence ID" value="NZ_CP114976.1"/>
</dbReference>
<feature type="domain" description="Rad50/SbcC-type AAA" evidence="2">
    <location>
        <begin position="5"/>
        <end position="161"/>
    </location>
</feature>
<dbReference type="GO" id="GO:0016887">
    <property type="term" value="F:ATP hydrolysis activity"/>
    <property type="evidence" value="ECO:0007669"/>
    <property type="project" value="InterPro"/>
</dbReference>
<dbReference type="InterPro" id="IPR034139">
    <property type="entry name" value="TOPRIM_OLD"/>
</dbReference>
<dbReference type="SUPFAM" id="SSF52540">
    <property type="entry name" value="P-loop containing nucleoside triphosphate hydrolases"/>
    <property type="match status" value="1"/>
</dbReference>
<feature type="domain" description="OLD protein-like TOPRIM" evidence="3">
    <location>
        <begin position="329"/>
        <end position="391"/>
    </location>
</feature>
<dbReference type="Proteomes" id="UP001212189">
    <property type="component" value="Chromosome"/>
</dbReference>
<dbReference type="Pfam" id="PF20469">
    <property type="entry name" value="OLD-like_TOPRIM"/>
    <property type="match status" value="1"/>
</dbReference>
<dbReference type="EMBL" id="CP114976">
    <property type="protein sequence ID" value="WBE26222.1"/>
    <property type="molecule type" value="Genomic_DNA"/>
</dbReference>
<evidence type="ECO:0000313" key="5">
    <source>
        <dbReference type="Proteomes" id="UP001212189"/>
    </source>
</evidence>
<dbReference type="Pfam" id="PF13304">
    <property type="entry name" value="AAA_21"/>
    <property type="match status" value="1"/>
</dbReference>
<dbReference type="GO" id="GO:0005524">
    <property type="term" value="F:ATP binding"/>
    <property type="evidence" value="ECO:0007669"/>
    <property type="project" value="InterPro"/>
</dbReference>
<dbReference type="InterPro" id="IPR003959">
    <property type="entry name" value="ATPase_AAA_core"/>
</dbReference>
<evidence type="ECO:0000259" key="3">
    <source>
        <dbReference type="Pfam" id="PF20469"/>
    </source>
</evidence>
<proteinExistence type="predicted"/>
<dbReference type="PANTHER" id="PTHR43581:SF4">
    <property type="entry name" value="ATP_GTP PHOSPHATASE"/>
    <property type="match status" value="1"/>
</dbReference>
<dbReference type="InterPro" id="IPR051396">
    <property type="entry name" value="Bact_Antivir_Def_Nuclease"/>
</dbReference>
<evidence type="ECO:0000259" key="1">
    <source>
        <dbReference type="Pfam" id="PF13304"/>
    </source>
</evidence>
<sequence>MALESIEIIGYRGFKKKAHIDFAIPDGKTPGSGLTVLTGPNNAGKSSILECMRARSGYQTPSFSAGVRNASVDRVDITYVFDGQAESIKSIRKGSSEASVNGVQSQANIFVLPSRRAFNPYFGRAINTREEHIRNFGLPSQRSAILSGFESRLFNILRDQDTSHAFNKLVEEVLGFKPEWSIDQSEEGNYFLKFFSSNHSHSSDGMGEGIVSIFAIIDSLYDSSPSDIVVIDEPELSLHPTLQKRLAGLLLRLSRDRQIVISTHSPYFVDLKAIQGGAKLVRIVSGIEGTKAYALGTESVSAINALSQGNLYNPHVFGLDARELFFQEEGIILTEGQEDVLLLPRIAEQLQEKVAGHFFGWGVGGAGNIRHLCRILNDLGFKKVAAVLDGDKLQEVEYLNKQFPDYFACAIPAEDIRTKEPRKEVQGVEGILDKKLEVRTEYAENTKRVLTSIRDYMDAL</sequence>
<keyword evidence="5" id="KW-1185">Reference proteome</keyword>
<reference evidence="4 5" key="1">
    <citation type="submission" date="2022-12" db="EMBL/GenBank/DDBJ databases">
        <title>Coexistence and Characterization of a Novel Tigecycline Resistance gene tet(X) variant and blaNDM-1 in a Pseudomonas caeni Isolate of Chicken Origin.</title>
        <authorList>
            <person name="Lu X."/>
            <person name="Zhang L."/>
            <person name="Li R."/>
            <person name="Wang Z."/>
        </authorList>
    </citation>
    <scope>NUCLEOTIDE SEQUENCE [LARGE SCALE GENOMIC DNA]</scope>
    <source>
        <strain evidence="4 5">CE14</strain>
    </source>
</reference>
<dbReference type="InterPro" id="IPR027417">
    <property type="entry name" value="P-loop_NTPase"/>
</dbReference>